<sequence>MHETADRNGVRCKDVMSLEPERALVMVGGTVRTEVDLPKDLLDAVQETARRQGRERSDVVRDAIRQYVASASRASSPSVVSEEGQVDPSFASLGVGDDPHLDSRHVEAWLDAHWRPE</sequence>
<organism evidence="2">
    <name type="scientific">uncultured Thermomicrobiales bacterium</name>
    <dbReference type="NCBI Taxonomy" id="1645740"/>
    <lineage>
        <taxon>Bacteria</taxon>
        <taxon>Pseudomonadati</taxon>
        <taxon>Thermomicrobiota</taxon>
        <taxon>Thermomicrobia</taxon>
        <taxon>Thermomicrobiales</taxon>
        <taxon>environmental samples</taxon>
    </lineage>
</organism>
<proteinExistence type="predicted"/>
<evidence type="ECO:0000259" key="1">
    <source>
        <dbReference type="Pfam" id="PF01402"/>
    </source>
</evidence>
<dbReference type="InterPro" id="IPR002145">
    <property type="entry name" value="CopG"/>
</dbReference>
<name>A0A6J4UPB5_9BACT</name>
<protein>
    <recommendedName>
        <fullName evidence="1">Ribbon-helix-helix protein CopG domain-containing protein</fullName>
    </recommendedName>
</protein>
<dbReference type="AlphaFoldDB" id="A0A6J4UPB5"/>
<reference evidence="2" key="1">
    <citation type="submission" date="2020-02" db="EMBL/GenBank/DDBJ databases">
        <authorList>
            <person name="Meier V. D."/>
        </authorList>
    </citation>
    <scope>NUCLEOTIDE SEQUENCE</scope>
    <source>
        <strain evidence="2">AVDCRST_MAG49</strain>
    </source>
</reference>
<gene>
    <name evidence="2" type="ORF">AVDCRST_MAG49-2083</name>
</gene>
<dbReference type="GO" id="GO:0006355">
    <property type="term" value="P:regulation of DNA-templated transcription"/>
    <property type="evidence" value="ECO:0007669"/>
    <property type="project" value="InterPro"/>
</dbReference>
<dbReference type="CDD" id="cd21631">
    <property type="entry name" value="RHH_CopG_NikR-like"/>
    <property type="match status" value="1"/>
</dbReference>
<dbReference type="SUPFAM" id="SSF47598">
    <property type="entry name" value="Ribbon-helix-helix"/>
    <property type="match status" value="1"/>
</dbReference>
<dbReference type="EMBL" id="CADCWG010000137">
    <property type="protein sequence ID" value="CAA9554570.1"/>
    <property type="molecule type" value="Genomic_DNA"/>
</dbReference>
<evidence type="ECO:0000313" key="2">
    <source>
        <dbReference type="EMBL" id="CAA9554570.1"/>
    </source>
</evidence>
<dbReference type="Gene3D" id="1.10.1220.10">
    <property type="entry name" value="Met repressor-like"/>
    <property type="match status" value="1"/>
</dbReference>
<feature type="domain" description="Ribbon-helix-helix protein CopG" evidence="1">
    <location>
        <begin position="31"/>
        <end position="69"/>
    </location>
</feature>
<dbReference type="InterPro" id="IPR013321">
    <property type="entry name" value="Arc_rbn_hlx_hlx"/>
</dbReference>
<dbReference type="InterPro" id="IPR010985">
    <property type="entry name" value="Ribbon_hlx_hlx"/>
</dbReference>
<dbReference type="Pfam" id="PF01402">
    <property type="entry name" value="RHH_1"/>
    <property type="match status" value="1"/>
</dbReference>
<accession>A0A6J4UPB5</accession>